<dbReference type="InterPro" id="IPR004308">
    <property type="entry name" value="GCS"/>
</dbReference>
<evidence type="ECO:0000313" key="13">
    <source>
        <dbReference type="Proteomes" id="UP000019384"/>
    </source>
</evidence>
<dbReference type="UniPathway" id="UPA00142">
    <property type="reaction ID" value="UER00209"/>
</dbReference>
<dbReference type="GO" id="GO:0006750">
    <property type="term" value="P:glutathione biosynthetic process"/>
    <property type="evidence" value="ECO:0007669"/>
    <property type="project" value="UniProtKB-UniRule"/>
</dbReference>
<accession>W6MFX2</accession>
<gene>
    <name evidence="12" type="ORF">KUCA_T00000512001</name>
</gene>
<evidence type="ECO:0000256" key="4">
    <source>
        <dbReference type="ARBA" id="ARBA00022598"/>
    </source>
</evidence>
<comment type="catalytic activity">
    <reaction evidence="10">
        <text>L-cysteine + L-glutamate + ATP = gamma-L-glutamyl-L-cysteine + ADP + phosphate + H(+)</text>
        <dbReference type="Rhea" id="RHEA:13285"/>
        <dbReference type="ChEBI" id="CHEBI:15378"/>
        <dbReference type="ChEBI" id="CHEBI:29985"/>
        <dbReference type="ChEBI" id="CHEBI:30616"/>
        <dbReference type="ChEBI" id="CHEBI:35235"/>
        <dbReference type="ChEBI" id="CHEBI:43474"/>
        <dbReference type="ChEBI" id="CHEBI:58173"/>
        <dbReference type="ChEBI" id="CHEBI:456216"/>
        <dbReference type="EC" id="6.3.2.2"/>
    </reaction>
</comment>
<evidence type="ECO:0000313" key="12">
    <source>
        <dbReference type="EMBL" id="CDK24546.1"/>
    </source>
</evidence>
<evidence type="ECO:0000256" key="6">
    <source>
        <dbReference type="ARBA" id="ARBA00022741"/>
    </source>
</evidence>
<dbReference type="GO" id="GO:0004357">
    <property type="term" value="F:glutamate-cysteine ligase activity"/>
    <property type="evidence" value="ECO:0007669"/>
    <property type="project" value="UniProtKB-UniRule"/>
</dbReference>
<evidence type="ECO:0000256" key="10">
    <source>
        <dbReference type="RuleBase" id="RU367135"/>
    </source>
</evidence>
<protein>
    <recommendedName>
        <fullName evidence="3 10">Glutamate--cysteine ligase</fullName>
        <ecNumber evidence="3 10">6.3.2.2</ecNumber>
    </recommendedName>
    <alternativeName>
        <fullName evidence="9 10">Gamma-ECS</fullName>
    </alternativeName>
    <alternativeName>
        <fullName evidence="8 10">Gamma-glutamylcysteine synthetase</fullName>
    </alternativeName>
</protein>
<dbReference type="FunFam" id="3.30.590.50:FF:000002">
    <property type="entry name" value="Glutamate--cysteine ligase catalytic subunit"/>
    <property type="match status" value="1"/>
</dbReference>
<dbReference type="OrthoDB" id="7939818at2759"/>
<dbReference type="Pfam" id="PF03074">
    <property type="entry name" value="GCS"/>
    <property type="match status" value="1"/>
</dbReference>
<evidence type="ECO:0000256" key="3">
    <source>
        <dbReference type="ARBA" id="ARBA00012220"/>
    </source>
</evidence>
<comment type="pathway">
    <text evidence="1 10">Sulfur metabolism; glutathione biosynthesis; glutathione from L-cysteine and L-glutamate: step 1/2.</text>
</comment>
<evidence type="ECO:0000256" key="1">
    <source>
        <dbReference type="ARBA" id="ARBA00005006"/>
    </source>
</evidence>
<feature type="compositionally biased region" description="Basic and acidic residues" evidence="11">
    <location>
        <begin position="319"/>
        <end position="337"/>
    </location>
</feature>
<proteinExistence type="inferred from homology"/>
<evidence type="ECO:0000256" key="9">
    <source>
        <dbReference type="ARBA" id="ARBA00032122"/>
    </source>
</evidence>
<keyword evidence="7 10" id="KW-0067">ATP-binding</keyword>
<dbReference type="Proteomes" id="UP000019384">
    <property type="component" value="Unassembled WGS sequence"/>
</dbReference>
<reference evidence="12" key="1">
    <citation type="submission" date="2013-12" db="EMBL/GenBank/DDBJ databases">
        <authorList>
            <person name="Genoscope - CEA"/>
        </authorList>
    </citation>
    <scope>NUCLEOTIDE SEQUENCE</scope>
    <source>
        <strain evidence="12">CBS 1993</strain>
    </source>
</reference>
<dbReference type="GO" id="GO:0042542">
    <property type="term" value="P:response to hydrogen peroxide"/>
    <property type="evidence" value="ECO:0007669"/>
    <property type="project" value="EnsemblFungi"/>
</dbReference>
<evidence type="ECO:0000256" key="8">
    <source>
        <dbReference type="ARBA" id="ARBA00030585"/>
    </source>
</evidence>
<keyword evidence="6 10" id="KW-0547">Nucleotide-binding</keyword>
<dbReference type="GeneID" id="34517951"/>
<feature type="region of interest" description="Disordered" evidence="11">
    <location>
        <begin position="319"/>
        <end position="346"/>
    </location>
</feature>
<keyword evidence="13" id="KW-1185">Reference proteome</keyword>
<evidence type="ECO:0000256" key="11">
    <source>
        <dbReference type="SAM" id="MobiDB-lite"/>
    </source>
</evidence>
<sequence>MGLLSLGTPLHWLESRNHCEHVRDNGLEQLIKMFEAASARSDDPFLWGDEIEYMLLKVNDKDHSIKLAIDEDDMLERLAEDGVSYRKAADNDVSFHPEYGRYMIEATPATPYDGASLKSYAYVERNMEARRKIVVGEVKDKSVVPMTYTSFPRMGVGLFTDPPAKANGAASMSLFLPDEIINRHVRFPTLTANIRRRRGSKVAINIPLFKDSKTRSDSEVDLTIPHRQLYAGHDDEAFQGAAQPGSIYMDSMGFGMGSSCLQVTMQAPDVRRARYLYDSLVNIAPLTLALTAAAPIFRGFLADQDVRWNVISGAVDDRTPFERSEPPLPGHSERGNTRPDANLQRIPKSRYDSVDQYLGDIDVSGEHYGFFKEDYNDIESPINDKVYSKLQSQGFDPILAHHFAHLYIRDPIVIFNERIDQNNDEETDHFENIQSTNWQSLRFKPPTQKATPDNHSTPGWRVELRPMEISITDFENAAFAVFAVLLASAILKNNPNLYIPISLVDENMKSAHRVNAYTEQKFHMRTNIFEKGSAIVEELTLGQIFNGTDSFAGLIPLVETFVDDTFGKTENVDELAQIKTYLKFISFRSAGKIPSTAAFIRNFVVSHEDYKHDSVVSDLITYDLTKKLYLLGQYDHDTVKEFFGEELGQDLIESHH</sequence>
<evidence type="ECO:0000256" key="7">
    <source>
        <dbReference type="ARBA" id="ARBA00022840"/>
    </source>
</evidence>
<dbReference type="RefSeq" id="XP_022456563.1">
    <property type="nucleotide sequence ID" value="XM_022605057.1"/>
</dbReference>
<dbReference type="AlphaFoldDB" id="W6MFX2"/>
<evidence type="ECO:0000256" key="2">
    <source>
        <dbReference type="ARBA" id="ARBA00008100"/>
    </source>
</evidence>
<dbReference type="SUPFAM" id="SSF55931">
    <property type="entry name" value="Glutamine synthetase/guanido kinase"/>
    <property type="match status" value="1"/>
</dbReference>
<dbReference type="GO" id="GO:0005524">
    <property type="term" value="F:ATP binding"/>
    <property type="evidence" value="ECO:0007669"/>
    <property type="project" value="UniProtKB-UniRule"/>
</dbReference>
<dbReference type="EC" id="6.3.2.2" evidence="3 10"/>
<dbReference type="GO" id="GO:0005737">
    <property type="term" value="C:cytoplasm"/>
    <property type="evidence" value="ECO:0007669"/>
    <property type="project" value="EnsemblFungi"/>
</dbReference>
<dbReference type="PANTHER" id="PTHR11164:SF0">
    <property type="entry name" value="GLUTAMATE--CYSTEINE LIGASE CATALYTIC SUBUNIT"/>
    <property type="match status" value="1"/>
</dbReference>
<organism evidence="12 13">
    <name type="scientific">Kuraishia capsulata CBS 1993</name>
    <dbReference type="NCBI Taxonomy" id="1382522"/>
    <lineage>
        <taxon>Eukaryota</taxon>
        <taxon>Fungi</taxon>
        <taxon>Dikarya</taxon>
        <taxon>Ascomycota</taxon>
        <taxon>Saccharomycotina</taxon>
        <taxon>Pichiomycetes</taxon>
        <taxon>Pichiales</taxon>
        <taxon>Pichiaceae</taxon>
        <taxon>Kuraishia</taxon>
    </lineage>
</organism>
<reference evidence="12" key="2">
    <citation type="submission" date="2014-02" db="EMBL/GenBank/DDBJ databases">
        <title>Complete DNA sequence of /Kuraishia capsulata/ illustrates novel genomic features among budding yeasts (/Saccharomycotina/).</title>
        <authorList>
            <person name="Morales L."/>
            <person name="Noel B."/>
            <person name="Porcel B."/>
            <person name="Marcet-Houben M."/>
            <person name="Hullo M-F."/>
            <person name="Sacerdot C."/>
            <person name="Tekaia F."/>
            <person name="Leh-Louis V."/>
            <person name="Despons L."/>
            <person name="Khanna V."/>
            <person name="Aury J-M."/>
            <person name="Barbe V."/>
            <person name="Couloux A."/>
            <person name="Labadie K."/>
            <person name="Pelletier E."/>
            <person name="Souciet J-L."/>
            <person name="Boekhout T."/>
            <person name="Gabaldon T."/>
            <person name="Wincker P."/>
            <person name="Dujon B."/>
        </authorList>
    </citation>
    <scope>NUCLEOTIDE SEQUENCE</scope>
    <source>
        <strain evidence="12">CBS 1993</strain>
    </source>
</reference>
<dbReference type="Gene3D" id="1.10.8.960">
    <property type="match status" value="1"/>
</dbReference>
<dbReference type="STRING" id="1382522.W6MFX2"/>
<comment type="similarity">
    <text evidence="2 10">Belongs to the glutamate--cysteine ligase type 3 family.</text>
</comment>
<dbReference type="InterPro" id="IPR014746">
    <property type="entry name" value="Gln_synth/guanido_kin_cat_dom"/>
</dbReference>
<dbReference type="GO" id="GO:0046686">
    <property type="term" value="P:response to cadmium ion"/>
    <property type="evidence" value="ECO:0007669"/>
    <property type="project" value="EnsemblFungi"/>
</dbReference>
<dbReference type="HOGENOM" id="CLU_010467_1_0_1"/>
<dbReference type="PANTHER" id="PTHR11164">
    <property type="entry name" value="GLUTAMATE CYSTEINE LIGASE"/>
    <property type="match status" value="1"/>
</dbReference>
<evidence type="ECO:0000256" key="5">
    <source>
        <dbReference type="ARBA" id="ARBA00022684"/>
    </source>
</evidence>
<name>W6MFX2_9ASCO</name>
<dbReference type="EMBL" id="HG793125">
    <property type="protein sequence ID" value="CDK24546.1"/>
    <property type="molecule type" value="Genomic_DNA"/>
</dbReference>
<dbReference type="Gene3D" id="3.30.590.50">
    <property type="match status" value="2"/>
</dbReference>
<keyword evidence="4 10" id="KW-0436">Ligase</keyword>
<keyword evidence="5 10" id="KW-0317">Glutathione biosynthesis</keyword>